<evidence type="ECO:0000313" key="3">
    <source>
        <dbReference type="EnsemblMetazoa" id="MDOA014027-PA"/>
    </source>
</evidence>
<feature type="compositionally biased region" description="Acidic residues" evidence="2">
    <location>
        <begin position="945"/>
        <end position="960"/>
    </location>
</feature>
<feature type="region of interest" description="Disordered" evidence="2">
    <location>
        <begin position="913"/>
        <end position="980"/>
    </location>
</feature>
<dbReference type="AlphaFoldDB" id="A0A1I8NDA9"/>
<feature type="coiled-coil region" evidence="1">
    <location>
        <begin position="667"/>
        <end position="704"/>
    </location>
</feature>
<feature type="compositionally biased region" description="Basic and acidic residues" evidence="2">
    <location>
        <begin position="581"/>
        <end position="596"/>
    </location>
</feature>
<organism evidence="3">
    <name type="scientific">Musca domestica</name>
    <name type="common">House fly</name>
    <dbReference type="NCBI Taxonomy" id="7370"/>
    <lineage>
        <taxon>Eukaryota</taxon>
        <taxon>Metazoa</taxon>
        <taxon>Ecdysozoa</taxon>
        <taxon>Arthropoda</taxon>
        <taxon>Hexapoda</taxon>
        <taxon>Insecta</taxon>
        <taxon>Pterygota</taxon>
        <taxon>Neoptera</taxon>
        <taxon>Endopterygota</taxon>
        <taxon>Diptera</taxon>
        <taxon>Brachycera</taxon>
        <taxon>Muscomorpha</taxon>
        <taxon>Muscoidea</taxon>
        <taxon>Muscidae</taxon>
        <taxon>Musca</taxon>
    </lineage>
</organism>
<feature type="compositionally biased region" description="Basic and acidic residues" evidence="2">
    <location>
        <begin position="526"/>
        <end position="545"/>
    </location>
</feature>
<evidence type="ECO:0000256" key="2">
    <source>
        <dbReference type="SAM" id="MobiDB-lite"/>
    </source>
</evidence>
<feature type="region of interest" description="Disordered" evidence="2">
    <location>
        <begin position="573"/>
        <end position="597"/>
    </location>
</feature>
<dbReference type="EnsemblMetazoa" id="MDOA014027-RA">
    <property type="protein sequence ID" value="MDOA014027-PA"/>
    <property type="gene ID" value="MDOA014027"/>
</dbReference>
<name>A0A1I8NDA9_MUSDO</name>
<dbReference type="VEuPathDB" id="VectorBase:MDOMA2_008859"/>
<protein>
    <submittedName>
        <fullName evidence="3">Uncharacterized protein</fullName>
    </submittedName>
</protein>
<sequence length="1120" mass="129434">MDTIDESQPRTAMDTIDEALLKTVTHNIQTGLYKLRLLDTTLQTVFHHFNCIVDENNKIINGLVSCRQCCKLVQFQGSNYKQRLTLHMIVCVPDSVRNDIETKLSSGVYNIHYDVKRGSQFRHTLLARFFARIFTDSSKTIDGYVWCIKCWKLLKEVYLRAHPCYDPKALLAIAKRESALRKSIYIGYYRLSQVSDSLQKSIWKNFAYITLKRRQSVFEIEYGINVECDYIYCRHCQRVLHYPEEDDEELHLYLHNCGVEKDKLFRRNLQSSIKYVAYKKSIENRIRLFRYALKPIKSQRLFINERFAHIILEDNTQLKDMVCCYKCLKVKKYVEPLDIFYLFQHSCCCVQNQDTTGDELIIRAKMEANIRENLKNGNYRTEQLTNQRNAMWKVFAIIKTEDDKTLDDFVYCLKCRELCEFKNNNTCPAHKCLEKYKAKQMARRIAINLKCGKYKLKFVENRKSRMWKVFAVICDEEQKPIKNFLYCRQCQQALEVSTGSEKESIAQHECLVNYEVVQGGQGNESKLQKNECDNSEELKGKGSKRLNENDLESIKNYENKRLKVKEKSLPLETNNEFEPGDCEKGTSKEFQEDKTTAPRCYGQRENIKSKNTIGYDAESVNSKNIESPHRTEDNEVVFEKIPGTQEDSSCTYKLWYERKASNKSDDDKRQEENVEKIEIQLEPMENEEASSADISKVVEEIENDNSLNVDEQIPDTSCNSPMIQLEGVSENNEHLESVVNANNHESDNVNKIIHIKDEPIHLDSNFEFIGRNEEFSVVCCRHCQTLLTYSEANLGYHQCVEAGNAKNSITSLNPERPKCSSASGTAVTTTIASQGNSEEYFVIQELEDTAEVRIKEEIERVTDNEIIDNFGTNSNYEKIGYKENSRDNLQTPKRISNIVDKNLNTNSDITISSEKISSGDEESCESIGDLQNNSDFELNVGEISNSEEETSSESDIDLQNDSDFPKFNNDEEKNNKENCNDYMDVETNNDEENEGKLTDGAEENCRQDENVLRLSVGNSCHNVDENSNDCIELDIKLEKSDDCIEIDNSEDDDDDDDDDEERVLDKSSKEKCNSKTKHSAKLSATKSTTEYQLFANDFENIYHGNYAETEDEIYIEIESD</sequence>
<feature type="region of interest" description="Disordered" evidence="2">
    <location>
        <begin position="1046"/>
        <end position="1086"/>
    </location>
</feature>
<feature type="compositionally biased region" description="Basic and acidic residues" evidence="2">
    <location>
        <begin position="1063"/>
        <end position="1073"/>
    </location>
</feature>
<keyword evidence="1" id="KW-0175">Coiled coil</keyword>
<feature type="compositionally biased region" description="Acidic residues" evidence="2">
    <location>
        <begin position="1046"/>
        <end position="1062"/>
    </location>
</feature>
<proteinExistence type="predicted"/>
<gene>
    <name evidence="3" type="primary">101900110</name>
</gene>
<accession>A0A1I8NDA9</accession>
<dbReference type="VEuPathDB" id="VectorBase:MDOA014027"/>
<feature type="compositionally biased region" description="Basic and acidic residues" evidence="2">
    <location>
        <begin position="968"/>
        <end position="979"/>
    </location>
</feature>
<reference evidence="3" key="1">
    <citation type="submission" date="2020-05" db="UniProtKB">
        <authorList>
            <consortium name="EnsemblMetazoa"/>
        </authorList>
    </citation>
    <scope>IDENTIFICATION</scope>
    <source>
        <strain evidence="3">Aabys</strain>
    </source>
</reference>
<feature type="region of interest" description="Disordered" evidence="2">
    <location>
        <begin position="524"/>
        <end position="545"/>
    </location>
</feature>
<evidence type="ECO:0000256" key="1">
    <source>
        <dbReference type="SAM" id="Coils"/>
    </source>
</evidence>